<dbReference type="EMBL" id="JAOCZP010000009">
    <property type="protein sequence ID" value="MCT7377789.1"/>
    <property type="molecule type" value="Genomic_DNA"/>
</dbReference>
<keyword evidence="3 5" id="KW-0378">Hydrolase</keyword>
<gene>
    <name evidence="7" type="primary">nagA</name>
    <name evidence="7" type="ORF">N5A92_22460</name>
</gene>
<dbReference type="Gene3D" id="3.20.20.140">
    <property type="entry name" value="Metal-dependent hydrolases"/>
    <property type="match status" value="1"/>
</dbReference>
<name>A0ABT2LUM6_9HYPH</name>
<dbReference type="InterPro" id="IPR011059">
    <property type="entry name" value="Metal-dep_hydrolase_composite"/>
</dbReference>
<dbReference type="CDD" id="cd00854">
    <property type="entry name" value="NagA"/>
    <property type="match status" value="1"/>
</dbReference>
<keyword evidence="8" id="KW-1185">Reference proteome</keyword>
<dbReference type="PIRSF" id="PIRSF038994">
    <property type="entry name" value="NagA"/>
    <property type="match status" value="1"/>
</dbReference>
<evidence type="ECO:0000256" key="4">
    <source>
        <dbReference type="ARBA" id="ARBA00023277"/>
    </source>
</evidence>
<organism evidence="7 8">
    <name type="scientific">Chelativorans salis</name>
    <dbReference type="NCBI Taxonomy" id="2978478"/>
    <lineage>
        <taxon>Bacteria</taxon>
        <taxon>Pseudomonadati</taxon>
        <taxon>Pseudomonadota</taxon>
        <taxon>Alphaproteobacteria</taxon>
        <taxon>Hyphomicrobiales</taxon>
        <taxon>Phyllobacteriaceae</taxon>
        <taxon>Chelativorans</taxon>
    </lineage>
</organism>
<dbReference type="InterPro" id="IPR032466">
    <property type="entry name" value="Metal_Hydrolase"/>
</dbReference>
<comment type="similarity">
    <text evidence="1 5">Belongs to the metallo-dependent hydrolases superfamily. NagA family.</text>
</comment>
<comment type="caution">
    <text evidence="7">The sequence shown here is derived from an EMBL/GenBank/DDBJ whole genome shotgun (WGS) entry which is preliminary data.</text>
</comment>
<evidence type="ECO:0000256" key="5">
    <source>
        <dbReference type="PIRNR" id="PIRNR038994"/>
    </source>
</evidence>
<dbReference type="InterPro" id="IPR006680">
    <property type="entry name" value="Amidohydro-rel"/>
</dbReference>
<dbReference type="SUPFAM" id="SSF51556">
    <property type="entry name" value="Metallo-dependent hydrolases"/>
    <property type="match status" value="1"/>
</dbReference>
<accession>A0ABT2LUM6</accession>
<dbReference type="RefSeq" id="WP_260906615.1">
    <property type="nucleotide sequence ID" value="NZ_JAOCZP010000009.1"/>
</dbReference>
<reference evidence="7 8" key="1">
    <citation type="submission" date="2022-09" db="EMBL/GenBank/DDBJ databases">
        <title>Chelativorans salina sp. nov., a novel slightly halophilic bacterium isolated from a saline lake sediment enrichment.</title>
        <authorList>
            <person name="Gao L."/>
            <person name="Fang B.-Z."/>
            <person name="Li W.-J."/>
        </authorList>
    </citation>
    <scope>NUCLEOTIDE SEQUENCE [LARGE SCALE GENOMIC DNA]</scope>
    <source>
        <strain evidence="7 8">EGI FJ00035</strain>
    </source>
</reference>
<sequence>MMGNAILAGARLFDGERFLEGHAVIVEAGRVKAVVPEAEISGLDDITRVDGGILAPGFVDVQVNGGGGRMLNDDPSPETMTAIAAAHRRYGTTALLPTLITDTHAVTEAAIASAIEACRTAEGVVGLHLEGPHLAPARRGAHMAELMRPMEEADVEALCRAAEALPVLHVTVAAEQVTAAQVERLAKGGVIVSLGHTDCTAEAAQRLFDAGVRGVTHLFNAMSGLSHRTPGLVGAALDAGHVWCGIIADGHHVDPVALGVALRAKRGPRRLYHVTDAMALVGSEAESFQLNGRTVRREPGAVCSKLVLEDGTLAGSDLDMASAVRFGVEVLGLPVEESLKMASVYPATFLGIESEHGLLMPGARGDLVHLDDGLNAQRVWIAGRLQ</sequence>
<dbReference type="PANTHER" id="PTHR11113:SF14">
    <property type="entry name" value="N-ACETYLGLUCOSAMINE-6-PHOSPHATE DEACETYLASE"/>
    <property type="match status" value="1"/>
</dbReference>
<evidence type="ECO:0000256" key="2">
    <source>
        <dbReference type="ARBA" id="ARBA00022723"/>
    </source>
</evidence>
<dbReference type="Pfam" id="PF22643">
    <property type="entry name" value="NagA_N"/>
    <property type="match status" value="1"/>
</dbReference>
<dbReference type="EC" id="3.5.1.25" evidence="7"/>
<evidence type="ECO:0000256" key="1">
    <source>
        <dbReference type="ARBA" id="ARBA00010716"/>
    </source>
</evidence>
<proteinExistence type="inferred from homology"/>
<evidence type="ECO:0000313" key="7">
    <source>
        <dbReference type="EMBL" id="MCT7377789.1"/>
    </source>
</evidence>
<dbReference type="Gene3D" id="2.30.40.10">
    <property type="entry name" value="Urease, subunit C, domain 1"/>
    <property type="match status" value="1"/>
</dbReference>
<feature type="domain" description="Amidohydrolase-related" evidence="6">
    <location>
        <begin position="53"/>
        <end position="384"/>
    </location>
</feature>
<dbReference type="NCBIfam" id="TIGR00221">
    <property type="entry name" value="nagA"/>
    <property type="match status" value="1"/>
</dbReference>
<evidence type="ECO:0000313" key="8">
    <source>
        <dbReference type="Proteomes" id="UP001320831"/>
    </source>
</evidence>
<dbReference type="Proteomes" id="UP001320831">
    <property type="component" value="Unassembled WGS sequence"/>
</dbReference>
<keyword evidence="4 5" id="KW-0119">Carbohydrate metabolism</keyword>
<keyword evidence="2" id="KW-0479">Metal-binding</keyword>
<evidence type="ECO:0000256" key="3">
    <source>
        <dbReference type="ARBA" id="ARBA00022801"/>
    </source>
</evidence>
<dbReference type="GO" id="GO:0008448">
    <property type="term" value="F:N-acetylglucosamine-6-phosphate deacetylase activity"/>
    <property type="evidence" value="ECO:0007669"/>
    <property type="project" value="UniProtKB-EC"/>
</dbReference>
<dbReference type="InterPro" id="IPR003764">
    <property type="entry name" value="GlcNAc_6-P_deAcase"/>
</dbReference>
<evidence type="ECO:0000259" key="6">
    <source>
        <dbReference type="Pfam" id="PF01979"/>
    </source>
</evidence>
<dbReference type="SUPFAM" id="SSF51338">
    <property type="entry name" value="Composite domain of metallo-dependent hydrolases"/>
    <property type="match status" value="1"/>
</dbReference>
<protein>
    <submittedName>
        <fullName evidence="7">N-acetylglucosamine-6-phosphate deacetylase</fullName>
        <ecNumber evidence="7">3.5.1.25</ecNumber>
    </submittedName>
</protein>
<dbReference type="PANTHER" id="PTHR11113">
    <property type="entry name" value="N-ACETYLGLUCOSAMINE-6-PHOSPHATE DEACETYLASE"/>
    <property type="match status" value="1"/>
</dbReference>
<dbReference type="Pfam" id="PF01979">
    <property type="entry name" value="Amidohydro_1"/>
    <property type="match status" value="1"/>
</dbReference>